<dbReference type="EMBL" id="JAIVFG010000068">
    <property type="protein sequence ID" value="MDB0573777.1"/>
    <property type="molecule type" value="Genomic_DNA"/>
</dbReference>
<proteinExistence type="predicted"/>
<dbReference type="Proteomes" id="UP001144050">
    <property type="component" value="Unassembled WGS sequence"/>
</dbReference>
<sequence length="77" mass="7981">MVSPTTADVLRLATRILRNPAESSAMHLVAAEVANAADGGGLNGQDMSESLSRIEALMPAEVTALIECLEHRHAGAA</sequence>
<name>A0AAW5ZVN5_RALSL</name>
<dbReference type="AlphaFoldDB" id="A0AAW5ZVN5"/>
<dbReference type="RefSeq" id="WP_271657322.1">
    <property type="nucleotide sequence ID" value="NZ_JAIVFG010000068.1"/>
</dbReference>
<evidence type="ECO:0000313" key="2">
    <source>
        <dbReference type="Proteomes" id="UP001144050"/>
    </source>
</evidence>
<protein>
    <submittedName>
        <fullName evidence="1">Uncharacterized protein</fullName>
    </submittedName>
</protein>
<organism evidence="1 2">
    <name type="scientific">Ralstonia solanacearum</name>
    <name type="common">Pseudomonas solanacearum</name>
    <dbReference type="NCBI Taxonomy" id="305"/>
    <lineage>
        <taxon>Bacteria</taxon>
        <taxon>Pseudomonadati</taxon>
        <taxon>Pseudomonadota</taxon>
        <taxon>Betaproteobacteria</taxon>
        <taxon>Burkholderiales</taxon>
        <taxon>Burkholderiaceae</taxon>
        <taxon>Ralstonia</taxon>
        <taxon>Ralstonia solanacearum species complex</taxon>
    </lineage>
</organism>
<reference evidence="1" key="1">
    <citation type="submission" date="2021-09" db="EMBL/GenBank/DDBJ databases">
        <title>Genomic analysis of Ralstonia spp.</title>
        <authorList>
            <person name="Aburjaile F."/>
            <person name="Ariute J.C."/>
            <person name="Pais A.K.L."/>
            <person name="Albuquerque G.M.R."/>
            <person name="Silva A.M.F."/>
            <person name="Brenig B."/>
            <person name="Azevedo V."/>
            <person name="Matiuzzi M."/>
            <person name="Ramos R."/>
            <person name="Goes-Neto A."/>
            <person name="Soares S."/>
            <person name="Iseppon A.M.B."/>
            <person name="Souza E."/>
            <person name="Gama M."/>
        </authorList>
    </citation>
    <scope>NUCLEOTIDE SEQUENCE</scope>
    <source>
        <strain evidence="1">CCRMRs91</strain>
    </source>
</reference>
<comment type="caution">
    <text evidence="1">The sequence shown here is derived from an EMBL/GenBank/DDBJ whole genome shotgun (WGS) entry which is preliminary data.</text>
</comment>
<gene>
    <name evidence="1" type="ORF">LBW59_23815</name>
</gene>
<accession>A0AAW5ZVN5</accession>
<evidence type="ECO:0000313" key="1">
    <source>
        <dbReference type="EMBL" id="MDB0573777.1"/>
    </source>
</evidence>